<dbReference type="SUPFAM" id="SSF50876">
    <property type="entry name" value="Avidin/streptavidin"/>
    <property type="match status" value="1"/>
</dbReference>
<evidence type="ECO:0000256" key="3">
    <source>
        <dbReference type="ARBA" id="ARBA00022525"/>
    </source>
</evidence>
<dbReference type="GO" id="GO:0005576">
    <property type="term" value="C:extracellular region"/>
    <property type="evidence" value="ECO:0007669"/>
    <property type="project" value="UniProtKB-SubCell"/>
</dbReference>
<evidence type="ECO:0000256" key="6">
    <source>
        <dbReference type="ARBA" id="ARBA00023180"/>
    </source>
</evidence>
<dbReference type="Pfam" id="PF01382">
    <property type="entry name" value="Avidin"/>
    <property type="match status" value="1"/>
</dbReference>
<accession>A0A0D7B4E6</accession>
<dbReference type="InterPro" id="IPR051764">
    <property type="entry name" value="Avidin/Streptavidin-rel"/>
</dbReference>
<evidence type="ECO:0000313" key="9">
    <source>
        <dbReference type="Proteomes" id="UP000054007"/>
    </source>
</evidence>
<name>A0A0D7B4E6_9AGAR</name>
<evidence type="ECO:0000313" key="8">
    <source>
        <dbReference type="EMBL" id="KIY65059.1"/>
    </source>
</evidence>
<organism evidence="8 9">
    <name type="scientific">Cylindrobasidium torrendii FP15055 ss-10</name>
    <dbReference type="NCBI Taxonomy" id="1314674"/>
    <lineage>
        <taxon>Eukaryota</taxon>
        <taxon>Fungi</taxon>
        <taxon>Dikarya</taxon>
        <taxon>Basidiomycota</taxon>
        <taxon>Agaricomycotina</taxon>
        <taxon>Agaricomycetes</taxon>
        <taxon>Agaricomycetidae</taxon>
        <taxon>Agaricales</taxon>
        <taxon>Marasmiineae</taxon>
        <taxon>Physalacriaceae</taxon>
        <taxon>Cylindrobasidium</taxon>
    </lineage>
</organism>
<sequence>MFVSAAAVASAIALINGTWHNELGSTVDFDVDQNGTISGQYNSAVGNAESVYVLTGRYETDPVDNQGLTLGWTVNWHNDVLDAHSVTTWSGQYFGGDEEVIQTHWLLTRTTTLEDLWESTHVGTDVFTRDAPTQDRIQSALSFGSPSPERILAKN</sequence>
<evidence type="ECO:0000256" key="2">
    <source>
        <dbReference type="ARBA" id="ARBA00006297"/>
    </source>
</evidence>
<dbReference type="InterPro" id="IPR005468">
    <property type="entry name" value="Avidin/str"/>
</dbReference>
<evidence type="ECO:0000256" key="7">
    <source>
        <dbReference type="ARBA" id="ARBA00023267"/>
    </source>
</evidence>
<evidence type="ECO:0000256" key="5">
    <source>
        <dbReference type="ARBA" id="ARBA00023157"/>
    </source>
</evidence>
<dbReference type="AlphaFoldDB" id="A0A0D7B4E6"/>
<dbReference type="InterPro" id="IPR036896">
    <property type="entry name" value="Avidin-like_sf"/>
</dbReference>
<keyword evidence="4" id="KW-0732">Signal</keyword>
<keyword evidence="6" id="KW-0325">Glycoprotein</keyword>
<dbReference type="EMBL" id="KN880606">
    <property type="protein sequence ID" value="KIY65059.1"/>
    <property type="molecule type" value="Genomic_DNA"/>
</dbReference>
<keyword evidence="7" id="KW-0092">Biotin</keyword>
<comment type="similarity">
    <text evidence="2">Belongs to the avidin/streptavidin family.</text>
</comment>
<comment type="subcellular location">
    <subcellularLocation>
        <location evidence="1">Secreted</location>
    </subcellularLocation>
</comment>
<reference evidence="8 9" key="1">
    <citation type="journal article" date="2015" name="Fungal Genet. Biol.">
        <title>Evolution of novel wood decay mechanisms in Agaricales revealed by the genome sequences of Fistulina hepatica and Cylindrobasidium torrendii.</title>
        <authorList>
            <person name="Floudas D."/>
            <person name="Held B.W."/>
            <person name="Riley R."/>
            <person name="Nagy L.G."/>
            <person name="Koehler G."/>
            <person name="Ransdell A.S."/>
            <person name="Younus H."/>
            <person name="Chow J."/>
            <person name="Chiniquy J."/>
            <person name="Lipzen A."/>
            <person name="Tritt A."/>
            <person name="Sun H."/>
            <person name="Haridas S."/>
            <person name="LaButti K."/>
            <person name="Ohm R.A."/>
            <person name="Kues U."/>
            <person name="Blanchette R.A."/>
            <person name="Grigoriev I.V."/>
            <person name="Minto R.E."/>
            <person name="Hibbett D.S."/>
        </authorList>
    </citation>
    <scope>NUCLEOTIDE SEQUENCE [LARGE SCALE GENOMIC DNA]</scope>
    <source>
        <strain evidence="8 9">FP15055 ss-10</strain>
    </source>
</reference>
<protein>
    <submittedName>
        <fullName evidence="8">Avidin family protein</fullName>
    </submittedName>
</protein>
<dbReference type="PROSITE" id="PS51326">
    <property type="entry name" value="AVIDIN_2"/>
    <property type="match status" value="1"/>
</dbReference>
<dbReference type="GO" id="GO:0009374">
    <property type="term" value="F:biotin binding"/>
    <property type="evidence" value="ECO:0007669"/>
    <property type="project" value="InterPro"/>
</dbReference>
<evidence type="ECO:0000256" key="1">
    <source>
        <dbReference type="ARBA" id="ARBA00004613"/>
    </source>
</evidence>
<dbReference type="Gene3D" id="2.40.128.30">
    <property type="entry name" value="Avidin-like"/>
    <property type="match status" value="1"/>
</dbReference>
<gene>
    <name evidence="8" type="ORF">CYLTODRAFT_424670</name>
</gene>
<dbReference type="InterPro" id="IPR005469">
    <property type="entry name" value="Avidin"/>
</dbReference>
<dbReference type="OrthoDB" id="2821340at2759"/>
<proteinExistence type="inferred from homology"/>
<dbReference type="Proteomes" id="UP000054007">
    <property type="component" value="Unassembled WGS sequence"/>
</dbReference>
<keyword evidence="3" id="KW-0964">Secreted</keyword>
<keyword evidence="9" id="KW-1185">Reference proteome</keyword>
<dbReference type="PANTHER" id="PTHR34399:SF3">
    <property type="entry name" value="AVID PROTEIN-RELATED"/>
    <property type="match status" value="1"/>
</dbReference>
<dbReference type="PANTHER" id="PTHR34399">
    <property type="entry name" value="AVIDIN-RELATED"/>
    <property type="match status" value="1"/>
</dbReference>
<dbReference type="PRINTS" id="PR00709">
    <property type="entry name" value="AVIDIN"/>
</dbReference>
<evidence type="ECO:0000256" key="4">
    <source>
        <dbReference type="ARBA" id="ARBA00022729"/>
    </source>
</evidence>
<keyword evidence="5" id="KW-1015">Disulfide bond</keyword>